<evidence type="ECO:0000313" key="2">
    <source>
        <dbReference type="EMBL" id="ATA92707.1"/>
    </source>
</evidence>
<evidence type="ECO:0000259" key="1">
    <source>
        <dbReference type="Pfam" id="PF10728"/>
    </source>
</evidence>
<dbReference type="Gene3D" id="1.10.1040.20">
    <property type="entry name" value="ProC-like, C-terminal domain"/>
    <property type="match status" value="1"/>
</dbReference>
<evidence type="ECO:0000313" key="3">
    <source>
        <dbReference type="Proteomes" id="UP000243136"/>
    </source>
</evidence>
<sequence length="259" mass="29439">MKTTKQITISVIGGGNVAFHLLNALYKKSEITVKQIYNRSDFSSDFDIFSIEKIHNLTDLKPVDVCFIAVKDEAIAQIAQNIPFSDSLIVHTSGNTEMEILKGKNNIGVFYPLQSFSKSKSVDFKNIPICLEAENKTDLQLLEKIARLLSEKVYFMDSKQRKYLHISAVFANNFTNYMLTVSQQICEQQHIPFEILSPLIEETFQKIKHIAPAQAQTGPARRDDKKTIHEHLQLLNASQGELYKQITNAILDDYGKEKL</sequence>
<dbReference type="PANTHER" id="PTHR40459">
    <property type="entry name" value="CONSERVED HYPOTHETICAL ALANINE AND LEUCINE RICH PROTEIN"/>
    <property type="match status" value="1"/>
</dbReference>
<dbReference type="InterPro" id="IPR037108">
    <property type="entry name" value="TM1727-like_C_sf"/>
</dbReference>
<dbReference type="AlphaFoldDB" id="A0A250G945"/>
<reference evidence="3" key="1">
    <citation type="submission" date="2017-06" db="EMBL/GenBank/DDBJ databases">
        <title>Capnocytophaga spp. assemblies.</title>
        <authorList>
            <person name="Gulvik C.A."/>
        </authorList>
    </citation>
    <scope>NUCLEOTIDE SEQUENCE [LARGE SCALE GENOMIC DNA]</scope>
    <source>
        <strain evidence="3">H5594</strain>
    </source>
</reference>
<protein>
    <recommendedName>
        <fullName evidence="1">DUF2520 domain-containing protein</fullName>
    </recommendedName>
</protein>
<dbReference type="EMBL" id="CP022388">
    <property type="protein sequence ID" value="ATA92707.1"/>
    <property type="molecule type" value="Genomic_DNA"/>
</dbReference>
<feature type="domain" description="DUF2520" evidence="1">
    <location>
        <begin position="127"/>
        <end position="249"/>
    </location>
</feature>
<dbReference type="Proteomes" id="UP000243136">
    <property type="component" value="Chromosome"/>
</dbReference>
<dbReference type="PANTHER" id="PTHR40459:SF1">
    <property type="entry name" value="CONSERVED HYPOTHETICAL ALANINE AND LEUCINE RICH PROTEIN"/>
    <property type="match status" value="1"/>
</dbReference>
<dbReference type="RefSeq" id="WP_095917880.1">
    <property type="nucleotide sequence ID" value="NZ_CP022388.1"/>
</dbReference>
<dbReference type="InterPro" id="IPR018931">
    <property type="entry name" value="DUF2520"/>
</dbReference>
<dbReference type="InterPro" id="IPR036291">
    <property type="entry name" value="NAD(P)-bd_dom_sf"/>
</dbReference>
<proteinExistence type="predicted"/>
<dbReference type="SUPFAM" id="SSF51735">
    <property type="entry name" value="NAD(P)-binding Rossmann-fold domains"/>
    <property type="match status" value="1"/>
</dbReference>
<dbReference type="Gene3D" id="3.40.50.720">
    <property type="entry name" value="NAD(P)-binding Rossmann-like Domain"/>
    <property type="match status" value="1"/>
</dbReference>
<accession>A0A250G945</accession>
<dbReference type="SUPFAM" id="SSF48179">
    <property type="entry name" value="6-phosphogluconate dehydrogenase C-terminal domain-like"/>
    <property type="match status" value="1"/>
</dbReference>
<name>A0A250G945_9FLAO</name>
<gene>
    <name evidence="2" type="ORF">CGC56_00930</name>
</gene>
<dbReference type="Pfam" id="PF10728">
    <property type="entry name" value="DUF2520"/>
    <property type="match status" value="1"/>
</dbReference>
<dbReference type="InterPro" id="IPR008927">
    <property type="entry name" value="6-PGluconate_DH-like_C_sf"/>
</dbReference>
<organism evidence="2 3">
    <name type="scientific">Capnocytophaga canimorsus</name>
    <dbReference type="NCBI Taxonomy" id="28188"/>
    <lineage>
        <taxon>Bacteria</taxon>
        <taxon>Pseudomonadati</taxon>
        <taxon>Bacteroidota</taxon>
        <taxon>Flavobacteriia</taxon>
        <taxon>Flavobacteriales</taxon>
        <taxon>Flavobacteriaceae</taxon>
        <taxon>Capnocytophaga</taxon>
    </lineage>
</organism>